<organism evidence="2 3">
    <name type="scientific">Carpediemonas membranifera</name>
    <dbReference type="NCBI Taxonomy" id="201153"/>
    <lineage>
        <taxon>Eukaryota</taxon>
        <taxon>Metamonada</taxon>
        <taxon>Carpediemonas-like organisms</taxon>
        <taxon>Carpediemonas</taxon>
    </lineage>
</organism>
<evidence type="ECO:0000313" key="2">
    <source>
        <dbReference type="EMBL" id="KAG9395980.1"/>
    </source>
</evidence>
<dbReference type="Proteomes" id="UP000717585">
    <property type="component" value="Unassembled WGS sequence"/>
</dbReference>
<comment type="caution">
    <text evidence="2">The sequence shown here is derived from an EMBL/GenBank/DDBJ whole genome shotgun (WGS) entry which is preliminary data.</text>
</comment>
<dbReference type="AlphaFoldDB" id="A0A8J6EB17"/>
<dbReference type="EMBL" id="JAHDYR010000007">
    <property type="protein sequence ID" value="KAG9395980.1"/>
    <property type="molecule type" value="Genomic_DNA"/>
</dbReference>
<name>A0A8J6EB17_9EUKA</name>
<keyword evidence="3" id="KW-1185">Reference proteome</keyword>
<evidence type="ECO:0000313" key="3">
    <source>
        <dbReference type="Proteomes" id="UP000717585"/>
    </source>
</evidence>
<reference evidence="2" key="1">
    <citation type="submission" date="2021-05" db="EMBL/GenBank/DDBJ databases">
        <title>A free-living protist that lacks canonical eukaryotic 1 DNA replication and segregation systems.</title>
        <authorList>
            <person name="Salas-Leiva D.E."/>
            <person name="Tromer E.C."/>
            <person name="Curtis B.A."/>
            <person name="Jerlstrom-Hultqvist J."/>
            <person name="Kolisko M."/>
            <person name="Yi Z."/>
            <person name="Salas-Leiva J.S."/>
            <person name="Gallot-Lavallee L."/>
            <person name="Kops G.J.P.L."/>
            <person name="Archibald J.M."/>
            <person name="Simpson A.G.B."/>
            <person name="Roger A.J."/>
        </authorList>
    </citation>
    <scope>NUCLEOTIDE SEQUENCE</scope>
    <source>
        <strain evidence="2">BICM</strain>
    </source>
</reference>
<feature type="compositionally biased region" description="Polar residues" evidence="1">
    <location>
        <begin position="101"/>
        <end position="115"/>
    </location>
</feature>
<feature type="compositionally biased region" description="Polar residues" evidence="1">
    <location>
        <begin position="1"/>
        <end position="19"/>
    </location>
</feature>
<feature type="compositionally biased region" description="Basic and acidic residues" evidence="1">
    <location>
        <begin position="168"/>
        <end position="184"/>
    </location>
</feature>
<sequence>MTTALSSRNYYPKSPQTDQIARIRDKRRRRNELRYRFAENSPDDAQANHLALCTLYNEQEEYIMNTPPQVAANPSSPSVISGATIDAIPSFPGRRAISPVRSHSSIKSPQLSARTGSEPILPIVNTPPPMNRRDMAHTTPVRSDVDEPPRADGICTPASALYEPEQQDSPRENRQQYREPELRQKSKPISLDSPAGEFTSPLKSLL</sequence>
<feature type="region of interest" description="Disordered" evidence="1">
    <location>
        <begin position="1"/>
        <end position="26"/>
    </location>
</feature>
<evidence type="ECO:0000256" key="1">
    <source>
        <dbReference type="SAM" id="MobiDB-lite"/>
    </source>
</evidence>
<feature type="region of interest" description="Disordered" evidence="1">
    <location>
        <begin position="99"/>
        <end position="206"/>
    </location>
</feature>
<protein>
    <submittedName>
        <fullName evidence="2">Uncharacterized protein</fullName>
    </submittedName>
</protein>
<gene>
    <name evidence="2" type="ORF">J8273_2329</name>
</gene>
<proteinExistence type="predicted"/>
<accession>A0A8J6EB17</accession>